<evidence type="ECO:0000313" key="1">
    <source>
        <dbReference type="EMBL" id="RQG99996.1"/>
    </source>
</evidence>
<dbReference type="EMBL" id="REFZ01000007">
    <property type="protein sequence ID" value="RQG99996.1"/>
    <property type="molecule type" value="Genomic_DNA"/>
</dbReference>
<comment type="caution">
    <text evidence="1">The sequence shown here is derived from an EMBL/GenBank/DDBJ whole genome shotgun (WGS) entry which is preliminary data.</text>
</comment>
<name>A0A3N6MY51_NATCH</name>
<keyword evidence="2" id="KW-1185">Reference proteome</keyword>
<evidence type="ECO:0000313" key="2">
    <source>
        <dbReference type="Proteomes" id="UP000281431"/>
    </source>
</evidence>
<gene>
    <name evidence="1" type="ORF">EA472_12300</name>
</gene>
<dbReference type="Proteomes" id="UP000281431">
    <property type="component" value="Unassembled WGS sequence"/>
</dbReference>
<reference evidence="1 2" key="1">
    <citation type="submission" date="2018-10" db="EMBL/GenBank/DDBJ databases">
        <title>Natrarchaeobius chitinivorans gen. nov., sp. nov., and Natrarchaeobius haloalkaliphilus sp. nov., alkaliphilic, chitin-utilizing haloarchaea from hypersaline alkaline lakes.</title>
        <authorList>
            <person name="Sorokin D.Y."/>
            <person name="Elcheninov A.G."/>
            <person name="Kostrikina N.A."/>
            <person name="Bale N.J."/>
            <person name="Sinninghe Damste J.S."/>
            <person name="Khijniak T.V."/>
            <person name="Kublanov I.V."/>
            <person name="Toshchakov S.V."/>
        </authorList>
    </citation>
    <scope>NUCLEOTIDE SEQUENCE [LARGE SCALE GENOMIC DNA]</scope>
    <source>
        <strain evidence="1 2">AArcht7</strain>
    </source>
</reference>
<proteinExistence type="predicted"/>
<dbReference type="AlphaFoldDB" id="A0A3N6MY51"/>
<accession>A0A3N6MY51</accession>
<organism evidence="1 2">
    <name type="scientific">Natrarchaeobius chitinivorans</name>
    <dbReference type="NCBI Taxonomy" id="1679083"/>
    <lineage>
        <taxon>Archaea</taxon>
        <taxon>Methanobacteriati</taxon>
        <taxon>Methanobacteriota</taxon>
        <taxon>Stenosarchaea group</taxon>
        <taxon>Halobacteria</taxon>
        <taxon>Halobacteriales</taxon>
        <taxon>Natrialbaceae</taxon>
        <taxon>Natrarchaeobius</taxon>
    </lineage>
</organism>
<sequence>MCTAVRTTATAVHTAATTVHTAATTVRTAVTAVVRPELSRLSGAVSIVRRCIGSPRVDDAFPVRVAPRLDTGLTRVASRRVSGTELRVRVGATAALGDRSTPFLH</sequence>
<protein>
    <submittedName>
        <fullName evidence="1">Uncharacterized protein</fullName>
    </submittedName>
</protein>